<dbReference type="InterPro" id="IPR027417">
    <property type="entry name" value="P-loop_NTPase"/>
</dbReference>
<reference evidence="3" key="1">
    <citation type="submission" date="2021-02" db="EMBL/GenBank/DDBJ databases">
        <title>First Annotated Genome of the Yellow-green Alga Tribonema minus.</title>
        <authorList>
            <person name="Mahan K.M."/>
        </authorList>
    </citation>
    <scope>NUCLEOTIDE SEQUENCE</scope>
    <source>
        <strain evidence="3">UTEX B ZZ1240</strain>
    </source>
</reference>
<name>A0A835ZBS9_9STRA</name>
<dbReference type="GO" id="GO:0005524">
    <property type="term" value="F:ATP binding"/>
    <property type="evidence" value="ECO:0007669"/>
    <property type="project" value="InterPro"/>
</dbReference>
<comment type="caution">
    <text evidence="3">The sequence shown here is derived from an EMBL/GenBank/DDBJ whole genome shotgun (WGS) entry which is preliminary data.</text>
</comment>
<feature type="domain" description="Helicase ATP-binding" evidence="2">
    <location>
        <begin position="18"/>
        <end position="66"/>
    </location>
</feature>
<dbReference type="GO" id="GO:0005737">
    <property type="term" value="C:cytoplasm"/>
    <property type="evidence" value="ECO:0007669"/>
    <property type="project" value="TreeGrafter"/>
</dbReference>
<dbReference type="EMBL" id="JAFCMP010000055">
    <property type="protein sequence ID" value="KAG5189262.1"/>
    <property type="molecule type" value="Genomic_DNA"/>
</dbReference>
<protein>
    <recommendedName>
        <fullName evidence="2">Helicase ATP-binding domain-containing protein</fullName>
    </recommendedName>
</protein>
<evidence type="ECO:0000313" key="3">
    <source>
        <dbReference type="EMBL" id="KAG5189262.1"/>
    </source>
</evidence>
<dbReference type="GO" id="GO:0043138">
    <property type="term" value="F:3'-5' DNA helicase activity"/>
    <property type="evidence" value="ECO:0007669"/>
    <property type="project" value="TreeGrafter"/>
</dbReference>
<dbReference type="GO" id="GO:0009378">
    <property type="term" value="F:four-way junction helicase activity"/>
    <property type="evidence" value="ECO:0007669"/>
    <property type="project" value="TreeGrafter"/>
</dbReference>
<evidence type="ECO:0000256" key="1">
    <source>
        <dbReference type="ARBA" id="ARBA00005446"/>
    </source>
</evidence>
<dbReference type="InterPro" id="IPR011545">
    <property type="entry name" value="DEAD/DEAH_box_helicase_dom"/>
</dbReference>
<dbReference type="Proteomes" id="UP000664859">
    <property type="component" value="Unassembled WGS sequence"/>
</dbReference>
<sequence length="66" mass="7071">LRRVFGHGAFREGQLWAIERVLAGRSTLLVQATGAGKSLAYQLPALLLPGLTVVVSPLVSLMEDQV</sequence>
<dbReference type="PROSITE" id="PS51192">
    <property type="entry name" value="HELICASE_ATP_BIND_1"/>
    <property type="match status" value="1"/>
</dbReference>
<organism evidence="3 4">
    <name type="scientific">Tribonema minus</name>
    <dbReference type="NCBI Taxonomy" id="303371"/>
    <lineage>
        <taxon>Eukaryota</taxon>
        <taxon>Sar</taxon>
        <taxon>Stramenopiles</taxon>
        <taxon>Ochrophyta</taxon>
        <taxon>PX clade</taxon>
        <taxon>Xanthophyceae</taxon>
        <taxon>Tribonematales</taxon>
        <taxon>Tribonemataceae</taxon>
        <taxon>Tribonema</taxon>
    </lineage>
</organism>
<dbReference type="PANTHER" id="PTHR13710:SF108">
    <property type="entry name" value="ATP-DEPENDENT DNA HELICASE Q4"/>
    <property type="match status" value="1"/>
</dbReference>
<dbReference type="GO" id="GO:0000724">
    <property type="term" value="P:double-strand break repair via homologous recombination"/>
    <property type="evidence" value="ECO:0007669"/>
    <property type="project" value="TreeGrafter"/>
</dbReference>
<comment type="similarity">
    <text evidence="1">Belongs to the helicase family. RecQ subfamily.</text>
</comment>
<dbReference type="AlphaFoldDB" id="A0A835ZBS9"/>
<dbReference type="GO" id="GO:0005634">
    <property type="term" value="C:nucleus"/>
    <property type="evidence" value="ECO:0007669"/>
    <property type="project" value="TreeGrafter"/>
</dbReference>
<feature type="non-terminal residue" evidence="3">
    <location>
        <position position="66"/>
    </location>
</feature>
<proteinExistence type="inferred from homology"/>
<dbReference type="GO" id="GO:0003676">
    <property type="term" value="F:nucleic acid binding"/>
    <property type="evidence" value="ECO:0007669"/>
    <property type="project" value="InterPro"/>
</dbReference>
<dbReference type="GO" id="GO:0005694">
    <property type="term" value="C:chromosome"/>
    <property type="evidence" value="ECO:0007669"/>
    <property type="project" value="TreeGrafter"/>
</dbReference>
<dbReference type="PANTHER" id="PTHR13710">
    <property type="entry name" value="DNA HELICASE RECQ FAMILY MEMBER"/>
    <property type="match status" value="1"/>
</dbReference>
<keyword evidence="4" id="KW-1185">Reference proteome</keyword>
<dbReference type="OrthoDB" id="10261556at2759"/>
<dbReference type="Pfam" id="PF00270">
    <property type="entry name" value="DEAD"/>
    <property type="match status" value="1"/>
</dbReference>
<evidence type="ECO:0000313" key="4">
    <source>
        <dbReference type="Proteomes" id="UP000664859"/>
    </source>
</evidence>
<dbReference type="Gene3D" id="3.40.50.300">
    <property type="entry name" value="P-loop containing nucleotide triphosphate hydrolases"/>
    <property type="match status" value="1"/>
</dbReference>
<dbReference type="InterPro" id="IPR014001">
    <property type="entry name" value="Helicase_ATP-bd"/>
</dbReference>
<dbReference type="SUPFAM" id="SSF52540">
    <property type="entry name" value="P-loop containing nucleoside triphosphate hydrolases"/>
    <property type="match status" value="1"/>
</dbReference>
<feature type="non-terminal residue" evidence="3">
    <location>
        <position position="1"/>
    </location>
</feature>
<gene>
    <name evidence="3" type="ORF">JKP88DRAFT_135934</name>
</gene>
<accession>A0A835ZBS9</accession>
<evidence type="ECO:0000259" key="2">
    <source>
        <dbReference type="PROSITE" id="PS51192"/>
    </source>
</evidence>